<name>A0ABV0BRT4_9SPHI</name>
<evidence type="ECO:0000313" key="3">
    <source>
        <dbReference type="Proteomes" id="UP001409291"/>
    </source>
</evidence>
<proteinExistence type="predicted"/>
<accession>A0ABV0BRT4</accession>
<dbReference type="CDD" id="cd06257">
    <property type="entry name" value="DnaJ"/>
    <property type="match status" value="1"/>
</dbReference>
<dbReference type="PRINTS" id="PR00625">
    <property type="entry name" value="JDOMAIN"/>
</dbReference>
<dbReference type="RefSeq" id="WP_132773691.1">
    <property type="nucleotide sequence ID" value="NZ_JAOQNK010000001.1"/>
</dbReference>
<gene>
    <name evidence="2" type="ORF">ABE541_02250</name>
</gene>
<organism evidence="2 3">
    <name type="scientific">Sphingobacterium kitahiroshimense</name>
    <dbReference type="NCBI Taxonomy" id="470446"/>
    <lineage>
        <taxon>Bacteria</taxon>
        <taxon>Pseudomonadati</taxon>
        <taxon>Bacteroidota</taxon>
        <taxon>Sphingobacteriia</taxon>
        <taxon>Sphingobacteriales</taxon>
        <taxon>Sphingobacteriaceae</taxon>
        <taxon>Sphingobacterium</taxon>
    </lineage>
</organism>
<evidence type="ECO:0000259" key="1">
    <source>
        <dbReference type="PROSITE" id="PS50076"/>
    </source>
</evidence>
<comment type="caution">
    <text evidence="2">The sequence shown here is derived from an EMBL/GenBank/DDBJ whole genome shotgun (WGS) entry which is preliminary data.</text>
</comment>
<dbReference type="SUPFAM" id="SSF46565">
    <property type="entry name" value="Chaperone J-domain"/>
    <property type="match status" value="1"/>
</dbReference>
<reference evidence="2 3" key="1">
    <citation type="submission" date="2024-04" db="EMBL/GenBank/DDBJ databases">
        <title>WGS of bacteria from Torrens River.</title>
        <authorList>
            <person name="Wyrsch E.R."/>
            <person name="Drigo B."/>
        </authorList>
    </citation>
    <scope>NUCLEOTIDE SEQUENCE [LARGE SCALE GENOMIC DNA]</scope>
    <source>
        <strain evidence="2 3">TWI391</strain>
    </source>
</reference>
<keyword evidence="3" id="KW-1185">Reference proteome</keyword>
<dbReference type="PROSITE" id="PS50076">
    <property type="entry name" value="DNAJ_2"/>
    <property type="match status" value="1"/>
</dbReference>
<dbReference type="InterPro" id="IPR001623">
    <property type="entry name" value="DnaJ_domain"/>
</dbReference>
<dbReference type="Gene3D" id="1.10.287.110">
    <property type="entry name" value="DnaJ domain"/>
    <property type="match status" value="1"/>
</dbReference>
<protein>
    <submittedName>
        <fullName evidence="2">KTSC domain-containing protein</fullName>
    </submittedName>
</protein>
<feature type="domain" description="J" evidence="1">
    <location>
        <begin position="6"/>
        <end position="77"/>
    </location>
</feature>
<sequence>MKRIGESKKIFGITKNEDLATLKKIYRDLIKAWHPDKFQDEVQKEEAELKSTEIIEAYHFLVSISPETHEANLEEYNNTINNFFIEDFEFKGQTLRVTFQDKSTYEYFGVPKTVYTKFINAESRPRFGRRQIFNSYTFRKSANAMGA</sequence>
<dbReference type="EMBL" id="JBDJNQ010000001">
    <property type="protein sequence ID" value="MEN5376072.1"/>
    <property type="molecule type" value="Genomic_DNA"/>
</dbReference>
<dbReference type="Proteomes" id="UP001409291">
    <property type="component" value="Unassembled WGS sequence"/>
</dbReference>
<dbReference type="InterPro" id="IPR025309">
    <property type="entry name" value="KTSC_dom"/>
</dbReference>
<dbReference type="SMART" id="SM00271">
    <property type="entry name" value="DnaJ"/>
    <property type="match status" value="1"/>
</dbReference>
<dbReference type="Pfam" id="PF13619">
    <property type="entry name" value="KTSC"/>
    <property type="match status" value="1"/>
</dbReference>
<evidence type="ECO:0000313" key="2">
    <source>
        <dbReference type="EMBL" id="MEN5376072.1"/>
    </source>
</evidence>
<dbReference type="InterPro" id="IPR036869">
    <property type="entry name" value="J_dom_sf"/>
</dbReference>
<dbReference type="Pfam" id="PF00226">
    <property type="entry name" value="DnaJ"/>
    <property type="match status" value="1"/>
</dbReference>